<dbReference type="Proteomes" id="UP000278673">
    <property type="component" value="Unassembled WGS sequence"/>
</dbReference>
<dbReference type="Pfam" id="PF20088">
    <property type="entry name" value="DUF6480"/>
    <property type="match status" value="1"/>
</dbReference>
<feature type="region of interest" description="Disordered" evidence="1">
    <location>
        <begin position="1"/>
        <end position="53"/>
    </location>
</feature>
<name>A0A3M2LR35_9ACTN</name>
<evidence type="ECO:0000313" key="3">
    <source>
        <dbReference type="EMBL" id="RMI39847.1"/>
    </source>
</evidence>
<feature type="transmembrane region" description="Helical" evidence="2">
    <location>
        <begin position="59"/>
        <end position="82"/>
    </location>
</feature>
<keyword evidence="2" id="KW-0472">Membrane</keyword>
<keyword evidence="2" id="KW-1133">Transmembrane helix</keyword>
<evidence type="ECO:0000313" key="4">
    <source>
        <dbReference type="Proteomes" id="UP000278673"/>
    </source>
</evidence>
<gene>
    <name evidence="3" type="ORF">EBN88_13965</name>
</gene>
<evidence type="ECO:0000256" key="2">
    <source>
        <dbReference type="SAM" id="Phobius"/>
    </source>
</evidence>
<dbReference type="EMBL" id="RFFJ01000066">
    <property type="protein sequence ID" value="RMI39847.1"/>
    <property type="molecule type" value="Genomic_DNA"/>
</dbReference>
<comment type="caution">
    <text evidence="3">The sequence shown here is derived from an EMBL/GenBank/DDBJ whole genome shotgun (WGS) entry which is preliminary data.</text>
</comment>
<keyword evidence="2" id="KW-0812">Transmembrane</keyword>
<feature type="compositionally biased region" description="Low complexity" evidence="1">
    <location>
        <begin position="13"/>
        <end position="25"/>
    </location>
</feature>
<dbReference type="InterPro" id="IPR045512">
    <property type="entry name" value="DUF6480"/>
</dbReference>
<reference evidence="3 4" key="1">
    <citation type="submission" date="2018-10" db="EMBL/GenBank/DDBJ databases">
        <title>Isolation, diversity and antifungal activity of actinobacteria from wheat.</title>
        <authorList>
            <person name="Han C."/>
        </authorList>
    </citation>
    <scope>NUCLEOTIDE SEQUENCE [LARGE SCALE GENOMIC DNA]</scope>
    <source>
        <strain evidence="3 4">NEAU-YY642</strain>
    </source>
</reference>
<sequence length="83" mass="8591">MRTTNPDPDPYLTPGYRPGGATRPRTTPPGETPPAEGGTSFTGPDDSHNPVGGWAAGPLTAVLVVAALVVAFFVAYAVWLIVE</sequence>
<evidence type="ECO:0000256" key="1">
    <source>
        <dbReference type="SAM" id="MobiDB-lite"/>
    </source>
</evidence>
<organism evidence="3 4">
    <name type="scientific">Streptomyces triticirhizae</name>
    <dbReference type="NCBI Taxonomy" id="2483353"/>
    <lineage>
        <taxon>Bacteria</taxon>
        <taxon>Bacillati</taxon>
        <taxon>Actinomycetota</taxon>
        <taxon>Actinomycetes</taxon>
        <taxon>Kitasatosporales</taxon>
        <taxon>Streptomycetaceae</taxon>
        <taxon>Streptomyces</taxon>
    </lineage>
</organism>
<proteinExistence type="predicted"/>
<dbReference type="RefSeq" id="WP_122184192.1">
    <property type="nucleotide sequence ID" value="NZ_RFFJ01000066.1"/>
</dbReference>
<accession>A0A3M2LR35</accession>
<dbReference type="AlphaFoldDB" id="A0A3M2LR35"/>
<protein>
    <submittedName>
        <fullName evidence="3">Uncharacterized protein</fullName>
    </submittedName>
</protein>
<keyword evidence="4" id="KW-1185">Reference proteome</keyword>